<accession>A0ABX3FCE5</accession>
<evidence type="ECO:0000313" key="2">
    <source>
        <dbReference type="Proteomes" id="UP000186206"/>
    </source>
</evidence>
<name>A0ABX3FCE5_9VIBR</name>
<keyword evidence="2" id="KW-1185">Reference proteome</keyword>
<dbReference type="Proteomes" id="UP000186206">
    <property type="component" value="Unassembled WGS sequence"/>
</dbReference>
<dbReference type="EMBL" id="MJMI01000129">
    <property type="protein sequence ID" value="OLQ86718.1"/>
    <property type="molecule type" value="Genomic_DNA"/>
</dbReference>
<proteinExistence type="predicted"/>
<reference evidence="1 2" key="1">
    <citation type="submission" date="2016-09" db="EMBL/GenBank/DDBJ databases">
        <title>Genomic Taxonomy of the Vibrionaceae.</title>
        <authorList>
            <person name="Gonzalez-Castillo A."/>
            <person name="Gomez-Gil B."/>
            <person name="Enciso-Ibarra K."/>
        </authorList>
    </citation>
    <scope>NUCLEOTIDE SEQUENCE [LARGE SCALE GENOMIC DNA]</scope>
    <source>
        <strain evidence="1 2">CAIM 1731</strain>
    </source>
</reference>
<protein>
    <submittedName>
        <fullName evidence="1">Uncharacterized protein</fullName>
    </submittedName>
</protein>
<sequence length="63" mass="7327">MVNPKQPRELAELWDHSNPFPFLPSSTRFEIMVTLILKKVRQTSFTNRVQQNSDAKLTPQTLT</sequence>
<gene>
    <name evidence="1" type="ORF">BIY21_17925</name>
</gene>
<evidence type="ECO:0000313" key="1">
    <source>
        <dbReference type="EMBL" id="OLQ86718.1"/>
    </source>
</evidence>
<organism evidence="1 2">
    <name type="scientific">Vibrio ponticus</name>
    <dbReference type="NCBI Taxonomy" id="265668"/>
    <lineage>
        <taxon>Bacteria</taxon>
        <taxon>Pseudomonadati</taxon>
        <taxon>Pseudomonadota</taxon>
        <taxon>Gammaproteobacteria</taxon>
        <taxon>Vibrionales</taxon>
        <taxon>Vibrionaceae</taxon>
        <taxon>Vibrio</taxon>
    </lineage>
</organism>
<comment type="caution">
    <text evidence="1">The sequence shown here is derived from an EMBL/GenBank/DDBJ whole genome shotgun (WGS) entry which is preliminary data.</text>
</comment>